<dbReference type="AlphaFoldDB" id="A0AAJ1SZ68"/>
<evidence type="ECO:0000256" key="5">
    <source>
        <dbReference type="ARBA" id="ARBA00023136"/>
    </source>
</evidence>
<dbReference type="Pfam" id="PF07690">
    <property type="entry name" value="MFS_1"/>
    <property type="match status" value="1"/>
</dbReference>
<gene>
    <name evidence="8" type="ORF">J2S13_001948</name>
</gene>
<dbReference type="EMBL" id="JAUSUC010000021">
    <property type="protein sequence ID" value="MDQ0215530.1"/>
    <property type="molecule type" value="Genomic_DNA"/>
</dbReference>
<protein>
    <submittedName>
        <fullName evidence="8">MFS family permease</fullName>
    </submittedName>
</protein>
<dbReference type="InterPro" id="IPR036259">
    <property type="entry name" value="MFS_trans_sf"/>
</dbReference>
<feature type="domain" description="Major facilitator superfamily (MFS) profile" evidence="7">
    <location>
        <begin position="1"/>
        <end position="138"/>
    </location>
</feature>
<dbReference type="PANTHER" id="PTHR43129">
    <property type="entry name" value="FOSMIDOMYCIN RESISTANCE PROTEIN"/>
    <property type="match status" value="1"/>
</dbReference>
<feature type="transmembrane region" description="Helical" evidence="6">
    <location>
        <begin position="85"/>
        <end position="108"/>
    </location>
</feature>
<dbReference type="GO" id="GO:0022857">
    <property type="term" value="F:transmembrane transporter activity"/>
    <property type="evidence" value="ECO:0007669"/>
    <property type="project" value="InterPro"/>
</dbReference>
<dbReference type="InterPro" id="IPR005829">
    <property type="entry name" value="Sugar_transporter_CS"/>
</dbReference>
<feature type="transmembrane region" description="Helical" evidence="6">
    <location>
        <begin position="114"/>
        <end position="134"/>
    </location>
</feature>
<evidence type="ECO:0000256" key="1">
    <source>
        <dbReference type="ARBA" id="ARBA00004651"/>
    </source>
</evidence>
<dbReference type="PANTHER" id="PTHR43129:SF1">
    <property type="entry name" value="FOSMIDOMYCIN RESISTANCE PROTEIN"/>
    <property type="match status" value="1"/>
</dbReference>
<evidence type="ECO:0000313" key="8">
    <source>
        <dbReference type="EMBL" id="MDQ0215530.1"/>
    </source>
</evidence>
<dbReference type="PROSITE" id="PS00216">
    <property type="entry name" value="SUGAR_TRANSPORT_1"/>
    <property type="match status" value="1"/>
</dbReference>
<evidence type="ECO:0000313" key="9">
    <source>
        <dbReference type="Proteomes" id="UP001237207"/>
    </source>
</evidence>
<dbReference type="Gene3D" id="1.20.1250.20">
    <property type="entry name" value="MFS general substrate transporter like domains"/>
    <property type="match status" value="1"/>
</dbReference>
<sequence>MFLFIFMVAGVLGTFFGGPLADRFGRRNMIAFSMLGAAPFTLALPYIPLFLVFPFFFIIGFIIMSSFSVTVVYAQELVPNKIGMVSGLIVGLAFGMGAIGSVLLGTLADLFSMRYVMIFCSFLPLLGIITWLLPSDQQVGSLTKG</sequence>
<comment type="caution">
    <text evidence="8">The sequence shown here is derived from an EMBL/GenBank/DDBJ whole genome shotgun (WGS) entry which is preliminary data.</text>
</comment>
<dbReference type="SUPFAM" id="SSF103473">
    <property type="entry name" value="MFS general substrate transporter"/>
    <property type="match status" value="1"/>
</dbReference>
<proteinExistence type="predicted"/>
<organism evidence="8 9">
    <name type="scientific">Oikeobacillus pervagus</name>
    <dbReference type="NCBI Taxonomy" id="1325931"/>
    <lineage>
        <taxon>Bacteria</taxon>
        <taxon>Bacillati</taxon>
        <taxon>Bacillota</taxon>
        <taxon>Bacilli</taxon>
        <taxon>Bacillales</taxon>
        <taxon>Bacillaceae</taxon>
        <taxon>Oikeobacillus</taxon>
    </lineage>
</organism>
<dbReference type="InterPro" id="IPR011701">
    <property type="entry name" value="MFS"/>
</dbReference>
<dbReference type="Proteomes" id="UP001237207">
    <property type="component" value="Unassembled WGS sequence"/>
</dbReference>
<evidence type="ECO:0000256" key="2">
    <source>
        <dbReference type="ARBA" id="ARBA00022448"/>
    </source>
</evidence>
<keyword evidence="3 6" id="KW-0812">Transmembrane</keyword>
<keyword evidence="2" id="KW-0813">Transport</keyword>
<keyword evidence="9" id="KW-1185">Reference proteome</keyword>
<evidence type="ECO:0000256" key="3">
    <source>
        <dbReference type="ARBA" id="ARBA00022692"/>
    </source>
</evidence>
<dbReference type="PROSITE" id="PS50850">
    <property type="entry name" value="MFS"/>
    <property type="match status" value="1"/>
</dbReference>
<evidence type="ECO:0000256" key="6">
    <source>
        <dbReference type="SAM" id="Phobius"/>
    </source>
</evidence>
<comment type="subcellular location">
    <subcellularLocation>
        <location evidence="1">Cell membrane</location>
        <topology evidence="1">Multi-pass membrane protein</topology>
    </subcellularLocation>
</comment>
<dbReference type="GO" id="GO:0005886">
    <property type="term" value="C:plasma membrane"/>
    <property type="evidence" value="ECO:0007669"/>
    <property type="project" value="UniProtKB-SubCell"/>
</dbReference>
<feature type="transmembrane region" description="Helical" evidence="6">
    <location>
        <begin position="45"/>
        <end position="73"/>
    </location>
</feature>
<reference evidence="8" key="1">
    <citation type="submission" date="2023-07" db="EMBL/GenBank/DDBJ databases">
        <title>Genomic Encyclopedia of Type Strains, Phase IV (KMG-IV): sequencing the most valuable type-strain genomes for metagenomic binning, comparative biology and taxonomic classification.</title>
        <authorList>
            <person name="Goeker M."/>
        </authorList>
    </citation>
    <scope>NUCLEOTIDE SEQUENCE</scope>
    <source>
        <strain evidence="8">DSM 23947</strain>
    </source>
</reference>
<keyword evidence="5 6" id="KW-0472">Membrane</keyword>
<keyword evidence="4 6" id="KW-1133">Transmembrane helix</keyword>
<evidence type="ECO:0000259" key="7">
    <source>
        <dbReference type="PROSITE" id="PS50850"/>
    </source>
</evidence>
<dbReference type="InterPro" id="IPR020846">
    <property type="entry name" value="MFS_dom"/>
</dbReference>
<evidence type="ECO:0000256" key="4">
    <source>
        <dbReference type="ARBA" id="ARBA00022989"/>
    </source>
</evidence>
<accession>A0AAJ1SZ68</accession>
<name>A0AAJ1SZ68_9BACI</name>